<keyword evidence="1" id="KW-0732">Signal</keyword>
<evidence type="ECO:0000313" key="2">
    <source>
        <dbReference type="EMBL" id="MFC1431300.1"/>
    </source>
</evidence>
<dbReference type="PROSITE" id="PS50231">
    <property type="entry name" value="RICIN_B_LECTIN"/>
    <property type="match status" value="1"/>
</dbReference>
<feature type="chain" id="PRO_5047027520" description="RICIN domain-containing protein" evidence="1">
    <location>
        <begin position="28"/>
        <end position="184"/>
    </location>
</feature>
<proteinExistence type="predicted"/>
<feature type="signal peptide" evidence="1">
    <location>
        <begin position="1"/>
        <end position="27"/>
    </location>
</feature>
<dbReference type="SUPFAM" id="SSF50370">
    <property type="entry name" value="Ricin B-like lectins"/>
    <property type="match status" value="1"/>
</dbReference>
<name>A0ABV6WZ34_9ACTN</name>
<protein>
    <recommendedName>
        <fullName evidence="4">RICIN domain-containing protein</fullName>
    </recommendedName>
</protein>
<organism evidence="2 3">
    <name type="scientific">Streptacidiphilus alkalitolerans</name>
    <dbReference type="NCBI Taxonomy" id="3342712"/>
    <lineage>
        <taxon>Bacteria</taxon>
        <taxon>Bacillati</taxon>
        <taxon>Actinomycetota</taxon>
        <taxon>Actinomycetes</taxon>
        <taxon>Kitasatosporales</taxon>
        <taxon>Streptomycetaceae</taxon>
        <taxon>Streptacidiphilus</taxon>
    </lineage>
</organism>
<dbReference type="EMBL" id="JBHEZY010000003">
    <property type="protein sequence ID" value="MFC1431300.1"/>
    <property type="molecule type" value="Genomic_DNA"/>
</dbReference>
<evidence type="ECO:0000256" key="1">
    <source>
        <dbReference type="SAM" id="SignalP"/>
    </source>
</evidence>
<dbReference type="Gene3D" id="2.80.10.50">
    <property type="match status" value="1"/>
</dbReference>
<dbReference type="RefSeq" id="WP_380551661.1">
    <property type="nucleotide sequence ID" value="NZ_JBHEZY010000003.1"/>
</dbReference>
<gene>
    <name evidence="2" type="ORF">ACEZDB_11645</name>
</gene>
<accession>A0ABV6WZ34</accession>
<reference evidence="2 3" key="1">
    <citation type="submission" date="2024-09" db="EMBL/GenBank/DDBJ databases">
        <authorList>
            <person name="Lee S.D."/>
        </authorList>
    </citation>
    <scope>NUCLEOTIDE SEQUENCE [LARGE SCALE GENOMIC DNA]</scope>
    <source>
        <strain evidence="2 3">N1-3</strain>
    </source>
</reference>
<comment type="caution">
    <text evidence="2">The sequence shown here is derived from an EMBL/GenBank/DDBJ whole genome shotgun (WGS) entry which is preliminary data.</text>
</comment>
<evidence type="ECO:0008006" key="4">
    <source>
        <dbReference type="Google" id="ProtNLM"/>
    </source>
</evidence>
<sequence>MRRVRMATFVALVTAGLVATAVAPAQAQITWNYRTLQNSNTGQCVTVDFSTFYANMQPCTSANAQRQEWNLIYGAPDAGGHAYELIQNSFRTNICLRAMGAGTGPSQIAGSSDVEGASCNRNDPSQVWAMSTQSAPSNGYSHIQFFTFGGRDCLDGGIGIYGFPEEGCNPGNSYQTWNVSGALQ</sequence>
<dbReference type="Proteomes" id="UP001592530">
    <property type="component" value="Unassembled WGS sequence"/>
</dbReference>
<dbReference type="InterPro" id="IPR035992">
    <property type="entry name" value="Ricin_B-like_lectins"/>
</dbReference>
<evidence type="ECO:0000313" key="3">
    <source>
        <dbReference type="Proteomes" id="UP001592530"/>
    </source>
</evidence>